<evidence type="ECO:0000256" key="1">
    <source>
        <dbReference type="ARBA" id="ARBA00002738"/>
    </source>
</evidence>
<dbReference type="PANTHER" id="PTHR23354:SF130">
    <property type="entry name" value="RESTRICTION OF TELOMERE CAPPING PROTEIN 5"/>
    <property type="match status" value="1"/>
</dbReference>
<evidence type="ECO:0000256" key="6">
    <source>
        <dbReference type="SAM" id="MobiDB-lite"/>
    </source>
</evidence>
<comment type="caution">
    <text evidence="8">The sequence shown here is derived from an EMBL/GenBank/DDBJ whole genome shotgun (WGS) entry which is preliminary data.</text>
</comment>
<evidence type="ECO:0000256" key="2">
    <source>
        <dbReference type="ARBA" id="ARBA00004496"/>
    </source>
</evidence>
<feature type="region of interest" description="Disordered" evidence="6">
    <location>
        <begin position="169"/>
        <end position="192"/>
    </location>
</feature>
<dbReference type="GO" id="GO:0005634">
    <property type="term" value="C:nucleus"/>
    <property type="evidence" value="ECO:0007669"/>
    <property type="project" value="TreeGrafter"/>
</dbReference>
<dbReference type="PANTHER" id="PTHR23354">
    <property type="entry name" value="NUCLEOLAR PROTEIN 7/ESTROGEN RECEPTOR COACTIVATOR-RELATED"/>
    <property type="match status" value="1"/>
</dbReference>
<protein>
    <recommendedName>
        <fullName evidence="4">Restriction of telomere capping protein 5</fullName>
    </recommendedName>
</protein>
<dbReference type="GO" id="GO:0005737">
    <property type="term" value="C:cytoplasm"/>
    <property type="evidence" value="ECO:0007669"/>
    <property type="project" value="UniProtKB-SubCell"/>
</dbReference>
<feature type="compositionally biased region" description="Basic and acidic residues" evidence="6">
    <location>
        <begin position="170"/>
        <end position="187"/>
    </location>
</feature>
<dbReference type="Proteomes" id="UP001273166">
    <property type="component" value="Unassembled WGS sequence"/>
</dbReference>
<evidence type="ECO:0000256" key="3">
    <source>
        <dbReference type="ARBA" id="ARBA00006731"/>
    </source>
</evidence>
<evidence type="ECO:0000259" key="7">
    <source>
        <dbReference type="PROSITE" id="PS51886"/>
    </source>
</evidence>
<organism evidence="8 9">
    <name type="scientific">Chaetomium strumarium</name>
    <dbReference type="NCBI Taxonomy" id="1170767"/>
    <lineage>
        <taxon>Eukaryota</taxon>
        <taxon>Fungi</taxon>
        <taxon>Dikarya</taxon>
        <taxon>Ascomycota</taxon>
        <taxon>Pezizomycotina</taxon>
        <taxon>Sordariomycetes</taxon>
        <taxon>Sordariomycetidae</taxon>
        <taxon>Sordariales</taxon>
        <taxon>Chaetomiaceae</taxon>
        <taxon>Chaetomium</taxon>
    </lineage>
</organism>
<dbReference type="AlphaFoldDB" id="A0AAJ0GSU0"/>
<comment type="function">
    <text evidence="1">May be involved in a process influencing telomere capping.</text>
</comment>
<accession>A0AAJ0GSU0</accession>
<reference evidence="8" key="2">
    <citation type="submission" date="2023-06" db="EMBL/GenBank/DDBJ databases">
        <authorList>
            <consortium name="Lawrence Berkeley National Laboratory"/>
            <person name="Mondo S.J."/>
            <person name="Hensen N."/>
            <person name="Bonometti L."/>
            <person name="Westerberg I."/>
            <person name="Brannstrom I.O."/>
            <person name="Guillou S."/>
            <person name="Cros-Aarteil S."/>
            <person name="Calhoun S."/>
            <person name="Haridas S."/>
            <person name="Kuo A."/>
            <person name="Pangilinan J."/>
            <person name="Riley R."/>
            <person name="Labutti K."/>
            <person name="Andreopoulos B."/>
            <person name="Lipzen A."/>
            <person name="Chen C."/>
            <person name="Yanf M."/>
            <person name="Daum C."/>
            <person name="Ng V."/>
            <person name="Clum A."/>
            <person name="Steindorff A."/>
            <person name="Ohm R."/>
            <person name="Martin F."/>
            <person name="Silar P."/>
            <person name="Natvig D."/>
            <person name="Lalanne C."/>
            <person name="Gautier V."/>
            <person name="Ament-Velasquez S.L."/>
            <person name="Kruys A."/>
            <person name="Hutchinson M.I."/>
            <person name="Powell A.J."/>
            <person name="Barry K."/>
            <person name="Miller A.N."/>
            <person name="Grigoriev I.V."/>
            <person name="Debuchy R."/>
            <person name="Gladieux P."/>
            <person name="Thoren M.H."/>
            <person name="Johannesson H."/>
        </authorList>
    </citation>
    <scope>NUCLEOTIDE SEQUENCE</scope>
    <source>
        <strain evidence="8">CBS 333.67</strain>
    </source>
</reference>
<dbReference type="InterPro" id="IPR006571">
    <property type="entry name" value="TLDc_dom"/>
</dbReference>
<keyword evidence="5" id="KW-0963">Cytoplasm</keyword>
<sequence>MGQAQSDERSSPPSREEVSRELAEKFAEQCFSPIELHSFKDVFTGLTDKEQHARHLKEDTLAQFLEIPDILGVSGVLFRMVSYVAAFPFIEDAPAVLGLGQMVMVVAILTGRYRRVLTGSATNQRKLLFASLAVHNCGLLGMRLAESEVAAEEHGREADWDASAALATTSRREQVAIDEPKGDKGSGPDDDDDDDLDKLVLAALHSLGYTSGFRHGRSSTIHSAMIPTDNWRRMIMLLLLIAPLDAQEHLSVYSNRLAGDELENLRVAADCVLASFLDVAQAPGIEFPRFNRVIAASMPFIFSGLTALFEHFLFSKNLGFHRRKGEKSTSINLPTEGAQPLLQETGSIMNLTIMSQISFFIPSSSLFCRLRLLYAGDEDGFSMGSFESKVFHWRAPTILLVSGTRLGEGLGHTHTGPASNFFATLPPQRFASSGCTDERLTFGVFLSSPWKHTHRECFGNNDTLLFQLQPIHDVFRASTMNNDYALFTKPSASAPLGGVSFGCPPPQQTSQAHRRSNIMSLGPVSLALDDSFEFGCFTHSYSSQGGAFQTSVVRKFDFQDRFEVSSVEVWGCGGDDEVKYQAEQWAWEAREAEARRKVNLGTGDIEADRALLELAGLIGGHSRGGGSMA</sequence>
<evidence type="ECO:0000256" key="5">
    <source>
        <dbReference type="ARBA" id="ARBA00022490"/>
    </source>
</evidence>
<dbReference type="GO" id="GO:0006979">
    <property type="term" value="P:response to oxidative stress"/>
    <property type="evidence" value="ECO:0007669"/>
    <property type="project" value="TreeGrafter"/>
</dbReference>
<name>A0AAJ0GSU0_9PEZI</name>
<comment type="similarity">
    <text evidence="3">Belongs to the RTC5 family.</text>
</comment>
<evidence type="ECO:0000313" key="9">
    <source>
        <dbReference type="Proteomes" id="UP001273166"/>
    </source>
</evidence>
<reference evidence="8" key="1">
    <citation type="journal article" date="2023" name="Mol. Phylogenet. Evol.">
        <title>Genome-scale phylogeny and comparative genomics of the fungal order Sordariales.</title>
        <authorList>
            <person name="Hensen N."/>
            <person name="Bonometti L."/>
            <person name="Westerberg I."/>
            <person name="Brannstrom I.O."/>
            <person name="Guillou S."/>
            <person name="Cros-Aarteil S."/>
            <person name="Calhoun S."/>
            <person name="Haridas S."/>
            <person name="Kuo A."/>
            <person name="Mondo S."/>
            <person name="Pangilinan J."/>
            <person name="Riley R."/>
            <person name="LaButti K."/>
            <person name="Andreopoulos B."/>
            <person name="Lipzen A."/>
            <person name="Chen C."/>
            <person name="Yan M."/>
            <person name="Daum C."/>
            <person name="Ng V."/>
            <person name="Clum A."/>
            <person name="Steindorff A."/>
            <person name="Ohm R.A."/>
            <person name="Martin F."/>
            <person name="Silar P."/>
            <person name="Natvig D.O."/>
            <person name="Lalanne C."/>
            <person name="Gautier V."/>
            <person name="Ament-Velasquez S.L."/>
            <person name="Kruys A."/>
            <person name="Hutchinson M.I."/>
            <person name="Powell A.J."/>
            <person name="Barry K."/>
            <person name="Miller A.N."/>
            <person name="Grigoriev I.V."/>
            <person name="Debuchy R."/>
            <person name="Gladieux P."/>
            <person name="Hiltunen Thoren M."/>
            <person name="Johannesson H."/>
        </authorList>
    </citation>
    <scope>NUCLEOTIDE SEQUENCE</scope>
    <source>
        <strain evidence="8">CBS 333.67</strain>
    </source>
</reference>
<keyword evidence="9" id="KW-1185">Reference proteome</keyword>
<dbReference type="Pfam" id="PF07534">
    <property type="entry name" value="TLD"/>
    <property type="match status" value="1"/>
</dbReference>
<comment type="subcellular location">
    <subcellularLocation>
        <location evidence="2">Cytoplasm</location>
    </subcellularLocation>
</comment>
<dbReference type="RefSeq" id="XP_062721246.1">
    <property type="nucleotide sequence ID" value="XM_062862540.1"/>
</dbReference>
<dbReference type="SMART" id="SM00584">
    <property type="entry name" value="TLDc"/>
    <property type="match status" value="1"/>
</dbReference>
<dbReference type="GeneID" id="87881369"/>
<dbReference type="PROSITE" id="PS51886">
    <property type="entry name" value="TLDC"/>
    <property type="match status" value="1"/>
</dbReference>
<evidence type="ECO:0000313" key="8">
    <source>
        <dbReference type="EMBL" id="KAK3305466.1"/>
    </source>
</evidence>
<gene>
    <name evidence="8" type="ORF">B0T15DRAFT_197839</name>
</gene>
<evidence type="ECO:0000256" key="4">
    <source>
        <dbReference type="ARBA" id="ARBA00015163"/>
    </source>
</evidence>
<proteinExistence type="inferred from homology"/>
<feature type="domain" description="TLDc" evidence="7">
    <location>
        <begin position="347"/>
        <end position="573"/>
    </location>
</feature>
<dbReference type="EMBL" id="JAUDZG010000004">
    <property type="protein sequence ID" value="KAK3305466.1"/>
    <property type="molecule type" value="Genomic_DNA"/>
</dbReference>